<name>A0ABV9Q2C8_9BACL</name>
<dbReference type="EMBL" id="JBHSHC010000057">
    <property type="protein sequence ID" value="MFC4767417.1"/>
    <property type="molecule type" value="Genomic_DNA"/>
</dbReference>
<dbReference type="SMART" id="SM00829">
    <property type="entry name" value="PKS_ER"/>
    <property type="match status" value="1"/>
</dbReference>
<accession>A0ABV9Q2C8</accession>
<dbReference type="RefSeq" id="WP_380025339.1">
    <property type="nucleotide sequence ID" value="NZ_JBHSHC010000057.1"/>
</dbReference>
<dbReference type="InterPro" id="IPR013149">
    <property type="entry name" value="ADH-like_C"/>
</dbReference>
<dbReference type="PROSITE" id="PS00059">
    <property type="entry name" value="ADH_ZINC"/>
    <property type="match status" value="1"/>
</dbReference>
<dbReference type="SUPFAM" id="SSF51735">
    <property type="entry name" value="NAD(P)-binding Rossmann-fold domains"/>
    <property type="match status" value="1"/>
</dbReference>
<dbReference type="Pfam" id="PF00107">
    <property type="entry name" value="ADH_zinc_N"/>
    <property type="match status" value="1"/>
</dbReference>
<evidence type="ECO:0000256" key="3">
    <source>
        <dbReference type="ARBA" id="ARBA00023002"/>
    </source>
</evidence>
<evidence type="ECO:0000256" key="5">
    <source>
        <dbReference type="RuleBase" id="RU361277"/>
    </source>
</evidence>
<comment type="similarity">
    <text evidence="5">Belongs to the zinc-containing alcohol dehydrogenase family.</text>
</comment>
<keyword evidence="2 5" id="KW-0862">Zinc</keyword>
<dbReference type="InterPro" id="IPR036291">
    <property type="entry name" value="NAD(P)-bd_dom_sf"/>
</dbReference>
<protein>
    <submittedName>
        <fullName evidence="7">Zn-dependent alcohol dehydrogenase</fullName>
    </submittedName>
</protein>
<sequence>MKAAVLFEYEQPVQTVDVELMDPKPGEVLIKIAAAGVCHSDLHVIKADLPLPVPIILGHEGAGVVEAVGEGVTRVQPGDHVVLSWVPECGECYFCKISRYDMCDTAAALAISGAQRDGTTRFSLNGEDVHQFSMTGTFAEYTTVPQESAIPIRKDVPLELAALVGCGVMTGVGAVINTAKVRPGSSVVVIGAGGVGLNVIQGAALAGAEKIIAVDLVDGKLSLARTFGATHTINAKEKDVVMSVLDYTDQLGAEYAFEVIGRPETIAQAYNCLRKTGTAVVVGVAPPNAEVSINAFSIPSQAKTLTGTWYGQANPRVDLPRLLDLYKAGKLKLDELMSKSYDLSQINEAFQDMVDGKVARGIIKF</sequence>
<evidence type="ECO:0000259" key="6">
    <source>
        <dbReference type="SMART" id="SM00829"/>
    </source>
</evidence>
<dbReference type="InterPro" id="IPR002328">
    <property type="entry name" value="ADH_Zn_CS"/>
</dbReference>
<dbReference type="InterPro" id="IPR013154">
    <property type="entry name" value="ADH-like_N"/>
</dbReference>
<comment type="cofactor">
    <cofactor evidence="5">
        <name>Zn(2+)</name>
        <dbReference type="ChEBI" id="CHEBI:29105"/>
    </cofactor>
</comment>
<feature type="domain" description="Enoyl reductase (ER)" evidence="6">
    <location>
        <begin position="11"/>
        <end position="363"/>
    </location>
</feature>
<keyword evidence="8" id="KW-1185">Reference proteome</keyword>
<evidence type="ECO:0000256" key="4">
    <source>
        <dbReference type="ARBA" id="ARBA00023027"/>
    </source>
</evidence>
<keyword evidence="4" id="KW-0520">NAD</keyword>
<dbReference type="PANTHER" id="PTHR43880:SF12">
    <property type="entry name" value="ALCOHOL DEHYDROGENASE CLASS-3"/>
    <property type="match status" value="1"/>
</dbReference>
<dbReference type="Gene3D" id="3.40.50.720">
    <property type="entry name" value="NAD(P)-binding Rossmann-like Domain"/>
    <property type="match status" value="1"/>
</dbReference>
<evidence type="ECO:0000256" key="2">
    <source>
        <dbReference type="ARBA" id="ARBA00022833"/>
    </source>
</evidence>
<dbReference type="Pfam" id="PF08240">
    <property type="entry name" value="ADH_N"/>
    <property type="match status" value="1"/>
</dbReference>
<dbReference type="CDD" id="cd08279">
    <property type="entry name" value="Zn_ADH_class_III"/>
    <property type="match status" value="1"/>
</dbReference>
<dbReference type="Gene3D" id="3.90.180.10">
    <property type="entry name" value="Medium-chain alcohol dehydrogenases, catalytic domain"/>
    <property type="match status" value="1"/>
</dbReference>
<gene>
    <name evidence="7" type="ORF">ACFO8Q_08580</name>
</gene>
<proteinExistence type="inferred from homology"/>
<organism evidence="7 8">
    <name type="scientific">Effusibacillus consociatus</name>
    <dbReference type="NCBI Taxonomy" id="1117041"/>
    <lineage>
        <taxon>Bacteria</taxon>
        <taxon>Bacillati</taxon>
        <taxon>Bacillota</taxon>
        <taxon>Bacilli</taxon>
        <taxon>Bacillales</taxon>
        <taxon>Alicyclobacillaceae</taxon>
        <taxon>Effusibacillus</taxon>
    </lineage>
</organism>
<dbReference type="InterPro" id="IPR011032">
    <property type="entry name" value="GroES-like_sf"/>
</dbReference>
<reference evidence="8" key="1">
    <citation type="journal article" date="2019" name="Int. J. Syst. Evol. Microbiol.">
        <title>The Global Catalogue of Microorganisms (GCM) 10K type strain sequencing project: providing services to taxonomists for standard genome sequencing and annotation.</title>
        <authorList>
            <consortium name="The Broad Institute Genomics Platform"/>
            <consortium name="The Broad Institute Genome Sequencing Center for Infectious Disease"/>
            <person name="Wu L."/>
            <person name="Ma J."/>
        </authorList>
    </citation>
    <scope>NUCLEOTIDE SEQUENCE [LARGE SCALE GENOMIC DNA]</scope>
    <source>
        <strain evidence="8">WYCCWR 12678</strain>
    </source>
</reference>
<evidence type="ECO:0000313" key="8">
    <source>
        <dbReference type="Proteomes" id="UP001596002"/>
    </source>
</evidence>
<dbReference type="Proteomes" id="UP001596002">
    <property type="component" value="Unassembled WGS sequence"/>
</dbReference>
<keyword evidence="1 5" id="KW-0479">Metal-binding</keyword>
<keyword evidence="3" id="KW-0560">Oxidoreductase</keyword>
<dbReference type="InterPro" id="IPR020843">
    <property type="entry name" value="ER"/>
</dbReference>
<comment type="caution">
    <text evidence="7">The sequence shown here is derived from an EMBL/GenBank/DDBJ whole genome shotgun (WGS) entry which is preliminary data.</text>
</comment>
<dbReference type="PANTHER" id="PTHR43880">
    <property type="entry name" value="ALCOHOL DEHYDROGENASE"/>
    <property type="match status" value="1"/>
</dbReference>
<dbReference type="SUPFAM" id="SSF50129">
    <property type="entry name" value="GroES-like"/>
    <property type="match status" value="2"/>
</dbReference>
<evidence type="ECO:0000313" key="7">
    <source>
        <dbReference type="EMBL" id="MFC4767417.1"/>
    </source>
</evidence>
<evidence type="ECO:0000256" key="1">
    <source>
        <dbReference type="ARBA" id="ARBA00022723"/>
    </source>
</evidence>